<accession>A0A2U3B5R0</accession>
<dbReference type="InterPro" id="IPR025711">
    <property type="entry name" value="PepSY"/>
</dbReference>
<evidence type="ECO:0000259" key="2">
    <source>
        <dbReference type="Pfam" id="PF13670"/>
    </source>
</evidence>
<keyword evidence="4" id="KW-1185">Reference proteome</keyword>
<feature type="domain" description="PepSY" evidence="2">
    <location>
        <begin position="8"/>
        <end position="88"/>
    </location>
</feature>
<dbReference type="EMBL" id="QFWT01000011">
    <property type="protein sequence ID" value="PWI32117.1"/>
    <property type="molecule type" value="Genomic_DNA"/>
</dbReference>
<dbReference type="AlphaFoldDB" id="A0A2U3B5R0"/>
<dbReference type="Pfam" id="PF13670">
    <property type="entry name" value="PepSY_2"/>
    <property type="match status" value="1"/>
</dbReference>
<comment type="caution">
    <text evidence="3">The sequence shown here is derived from an EMBL/GenBank/DDBJ whole genome shotgun (WGS) entry which is preliminary data.</text>
</comment>
<sequence length="91" mass="10501">MKLQRPLTILALTCTSFVALADPTCTTKPESEWLPMEQAREQVKDMGYKIKVFKKTHTGCYELYGYSSDNKRAEIYFDPTDLSKVKEEIDD</sequence>
<dbReference type="OrthoDB" id="5625293at2"/>
<keyword evidence="1" id="KW-0732">Signal</keyword>
<evidence type="ECO:0000256" key="1">
    <source>
        <dbReference type="SAM" id="SignalP"/>
    </source>
</evidence>
<feature type="signal peptide" evidence="1">
    <location>
        <begin position="1"/>
        <end position="21"/>
    </location>
</feature>
<name>A0A2U3B5R0_9VIBR</name>
<dbReference type="Proteomes" id="UP000245362">
    <property type="component" value="Unassembled WGS sequence"/>
</dbReference>
<organism evidence="3 4">
    <name type="scientific">Vibrio albus</name>
    <dbReference type="NCBI Taxonomy" id="2200953"/>
    <lineage>
        <taxon>Bacteria</taxon>
        <taxon>Pseudomonadati</taxon>
        <taxon>Pseudomonadota</taxon>
        <taxon>Gammaproteobacteria</taxon>
        <taxon>Vibrionales</taxon>
        <taxon>Vibrionaceae</taxon>
        <taxon>Vibrio</taxon>
    </lineage>
</organism>
<protein>
    <recommendedName>
        <fullName evidence="2">PepSY domain-containing protein</fullName>
    </recommendedName>
</protein>
<reference evidence="3 4" key="1">
    <citation type="submission" date="2018-05" db="EMBL/GenBank/DDBJ databases">
        <title>Vibrio limimaris sp. nov., isolated from marine sediment.</title>
        <authorList>
            <person name="Li C.-M."/>
        </authorList>
    </citation>
    <scope>NUCLEOTIDE SEQUENCE [LARGE SCALE GENOMIC DNA]</scope>
    <source>
        <strain evidence="3 4">E4404</strain>
    </source>
</reference>
<feature type="chain" id="PRO_5015786665" description="PepSY domain-containing protein" evidence="1">
    <location>
        <begin position="22"/>
        <end position="91"/>
    </location>
</feature>
<evidence type="ECO:0000313" key="3">
    <source>
        <dbReference type="EMBL" id="PWI32117.1"/>
    </source>
</evidence>
<proteinExistence type="predicted"/>
<dbReference type="RefSeq" id="WP_109320946.1">
    <property type="nucleotide sequence ID" value="NZ_QFWT01000011.1"/>
</dbReference>
<gene>
    <name evidence="3" type="ORF">DI392_17275</name>
</gene>
<evidence type="ECO:0000313" key="4">
    <source>
        <dbReference type="Proteomes" id="UP000245362"/>
    </source>
</evidence>